<dbReference type="RefSeq" id="WP_126041860.1">
    <property type="nucleotide sequence ID" value="NZ_CP034438.1"/>
</dbReference>
<evidence type="ECO:0000259" key="2">
    <source>
        <dbReference type="Pfam" id="PF13175"/>
    </source>
</evidence>
<gene>
    <name evidence="3" type="ORF">EJO69_11200</name>
</gene>
<feature type="coiled-coil region" evidence="1">
    <location>
        <begin position="195"/>
        <end position="291"/>
    </location>
</feature>
<organism evidence="3 4">
    <name type="scientific">Flaviflexus salsibiostraticola</name>
    <dbReference type="NCBI Taxonomy" id="1282737"/>
    <lineage>
        <taxon>Bacteria</taxon>
        <taxon>Bacillati</taxon>
        <taxon>Actinomycetota</taxon>
        <taxon>Actinomycetes</taxon>
        <taxon>Actinomycetales</taxon>
        <taxon>Actinomycetaceae</taxon>
        <taxon>Flaviflexus</taxon>
    </lineage>
</organism>
<feature type="domain" description="Endonuclease GajA/Old nuclease/RecF-like AAA" evidence="2">
    <location>
        <begin position="1"/>
        <end position="61"/>
    </location>
</feature>
<evidence type="ECO:0000256" key="1">
    <source>
        <dbReference type="SAM" id="Coils"/>
    </source>
</evidence>
<dbReference type="InterPro" id="IPR041685">
    <property type="entry name" value="AAA_GajA/Old/RecF-like"/>
</dbReference>
<feature type="coiled-coil region" evidence="1">
    <location>
        <begin position="689"/>
        <end position="716"/>
    </location>
</feature>
<proteinExistence type="predicted"/>
<dbReference type="PANTHER" id="PTHR41259:SF1">
    <property type="entry name" value="DOUBLE-STRAND BREAK REPAIR RAD50 ATPASE, PUTATIVE-RELATED"/>
    <property type="match status" value="1"/>
</dbReference>
<dbReference type="InterPro" id="IPR027417">
    <property type="entry name" value="P-loop_NTPase"/>
</dbReference>
<dbReference type="AlphaFoldDB" id="A0A3S8ZBE6"/>
<sequence>MRLLSLRVKDFRGIDAEEVSFSDGITVVAGRNEAGKTSLVDAFDFLIKHKATSRREEINRAQPYRTEAGPEVEAEFIIGNERVSYRKRWLTKPETVLAFLEGPRAGQTLVADEAHLAADELWGSLDSQLWEASRLMQASALDQSPLSSCSALQRALEAQAGGTIDDGSSGPLMERVTAEADRYYQPKRGDFSRSTKAAVERVTAAEKRLAEAKDALEELSDLVTTLVALEADIDDQQAVLDGQRRDLGGLAAQAESARANQSALEAATRTVETAQRDCDDAKAQLAAREALVVAAENAGSALAELLAAEASAKESLAPLEESVSDTRDTITRLKSELTDVKKSLASARRFEEQSRTKTAVERLQGQLDDCDRLTKEIAELEAGSVPVDGTVLDRVVELEQSIAIAEATANAGAARVRVESLGNPEAILLDGAEQILGPEAFEQAILDELVIEIPGQLRFTVTPDIAAGGSRRDIDRLREERREILADAGVESTSELKEAIRRCEETAAEIVRLKDRRTDRLEGREESVIRDELSRLLASLERGEEAVEGDIDALVARQEQLEVERETADAVLDSHLREADLLRTRLAETEGQVKNQQIVTTRATEDLADARSRCSDEDLEKALAESTAALTAAQSDVAKAKRLLDESGGAAVLTDYELQVKHVEGLQKILGDVRHEHGVTLGILDAKNRDGIQSAHDRAEHELQQAVAERDSILARAEAARLLEEVLARHQKETHRRYIEPFRSALRDLGRATYQDPSFDVDVSDQLEVVSRSMGGTTIPFESLSTGAKEQMSILIRLATASLVSPDDAVPILFDDTLGYSDRTRLRRIVDAIGSADGVGQIIIFTANEDRFAGLDSAARVRI</sequence>
<dbReference type="Gene3D" id="3.40.50.300">
    <property type="entry name" value="P-loop containing nucleotide triphosphate hydrolases"/>
    <property type="match status" value="2"/>
</dbReference>
<name>A0A3S8ZBE6_9ACTO</name>
<dbReference type="EMBL" id="CP034438">
    <property type="protein sequence ID" value="AZN30802.1"/>
    <property type="molecule type" value="Genomic_DNA"/>
</dbReference>
<evidence type="ECO:0000313" key="4">
    <source>
        <dbReference type="Proteomes" id="UP000270021"/>
    </source>
</evidence>
<accession>A0A3S8ZBE6</accession>
<reference evidence="3 4" key="1">
    <citation type="submission" date="2018-12" db="EMBL/GenBank/DDBJ databases">
        <title>Complete genome sequence of Flaviflexus salsibiostraticola KCTC 33148.</title>
        <authorList>
            <person name="Bae J.-W."/>
        </authorList>
    </citation>
    <scope>NUCLEOTIDE SEQUENCE [LARGE SCALE GENOMIC DNA]</scope>
    <source>
        <strain evidence="3 4">KCTC 33148</strain>
    </source>
</reference>
<dbReference type="Pfam" id="PF13175">
    <property type="entry name" value="AAA_15"/>
    <property type="match status" value="1"/>
</dbReference>
<dbReference type="OrthoDB" id="3237462at2"/>
<keyword evidence="4" id="KW-1185">Reference proteome</keyword>
<dbReference type="KEGG" id="fsl:EJO69_11200"/>
<dbReference type="SUPFAM" id="SSF52540">
    <property type="entry name" value="P-loop containing nucleoside triphosphate hydrolases"/>
    <property type="match status" value="1"/>
</dbReference>
<dbReference type="PANTHER" id="PTHR41259">
    <property type="entry name" value="DOUBLE-STRAND BREAK REPAIR RAD50 ATPASE, PUTATIVE-RELATED"/>
    <property type="match status" value="1"/>
</dbReference>
<keyword evidence="1" id="KW-0175">Coiled coil</keyword>
<dbReference type="Proteomes" id="UP000270021">
    <property type="component" value="Chromosome"/>
</dbReference>
<evidence type="ECO:0000313" key="3">
    <source>
        <dbReference type="EMBL" id="AZN30802.1"/>
    </source>
</evidence>
<protein>
    <recommendedName>
        <fullName evidence="2">Endonuclease GajA/Old nuclease/RecF-like AAA domain-containing protein</fullName>
    </recommendedName>
</protein>